<dbReference type="EC" id="2.3.1.176" evidence="2"/>
<keyword evidence="4" id="KW-0808">Transferase</keyword>
<keyword evidence="6" id="KW-0446">Lipid-binding</keyword>
<dbReference type="InterPro" id="IPR016039">
    <property type="entry name" value="Thiolase-like"/>
</dbReference>
<dbReference type="Gene3D" id="3.40.47.10">
    <property type="match status" value="1"/>
</dbReference>
<dbReference type="InterPro" id="IPR055140">
    <property type="entry name" value="Thiolase_C_2"/>
</dbReference>
<evidence type="ECO:0000256" key="6">
    <source>
        <dbReference type="ARBA" id="ARBA00023121"/>
    </source>
</evidence>
<evidence type="ECO:0000256" key="3">
    <source>
        <dbReference type="ARBA" id="ARBA00022448"/>
    </source>
</evidence>
<dbReference type="PANTHER" id="PTHR42870">
    <property type="entry name" value="ACETYL-COA C-ACETYLTRANSFERASE"/>
    <property type="match status" value="1"/>
</dbReference>
<dbReference type="CDD" id="cd00829">
    <property type="entry name" value="SCP-x_thiolase"/>
    <property type="match status" value="1"/>
</dbReference>
<dbReference type="GO" id="GO:0008289">
    <property type="term" value="F:lipid binding"/>
    <property type="evidence" value="ECO:0007669"/>
    <property type="project" value="UniProtKB-KW"/>
</dbReference>
<evidence type="ECO:0000256" key="7">
    <source>
        <dbReference type="ARBA" id="ARBA00023140"/>
    </source>
</evidence>
<comment type="caution">
    <text evidence="11">The sequence shown here is derived from an EMBL/GenBank/DDBJ whole genome shotgun (WGS) entry which is preliminary data.</text>
</comment>
<protein>
    <recommendedName>
        <fullName evidence="2">propanoyl-CoA C-acyltransferase</fullName>
        <ecNumber evidence="2">2.3.1.176</ecNumber>
    </recommendedName>
    <alternativeName>
        <fullName evidence="8">Propanoyl-CoA C-acyltransferase</fullName>
    </alternativeName>
</protein>
<dbReference type="PIRSF" id="PIRSF000429">
    <property type="entry name" value="Ac-CoA_Ac_transf"/>
    <property type="match status" value="1"/>
</dbReference>
<evidence type="ECO:0000256" key="4">
    <source>
        <dbReference type="ARBA" id="ARBA00022679"/>
    </source>
</evidence>
<proteinExistence type="predicted"/>
<keyword evidence="12" id="KW-1185">Reference proteome</keyword>
<keyword evidence="7" id="KW-0576">Peroxisome</keyword>
<dbReference type="SUPFAM" id="SSF53901">
    <property type="entry name" value="Thiolase-like"/>
    <property type="match status" value="2"/>
</dbReference>
<organism evidence="11 12">
    <name type="scientific">Rhizoclosmatium globosum</name>
    <dbReference type="NCBI Taxonomy" id="329046"/>
    <lineage>
        <taxon>Eukaryota</taxon>
        <taxon>Fungi</taxon>
        <taxon>Fungi incertae sedis</taxon>
        <taxon>Chytridiomycota</taxon>
        <taxon>Chytridiomycota incertae sedis</taxon>
        <taxon>Chytridiomycetes</taxon>
        <taxon>Chytridiales</taxon>
        <taxon>Chytriomycetaceae</taxon>
        <taxon>Rhizoclosmatium</taxon>
    </lineage>
</organism>
<dbReference type="InterPro" id="IPR020613">
    <property type="entry name" value="Thiolase_CS"/>
</dbReference>
<dbReference type="PROSITE" id="PS00737">
    <property type="entry name" value="THIOLASE_2"/>
    <property type="match status" value="1"/>
</dbReference>
<dbReference type="Pfam" id="PF22691">
    <property type="entry name" value="Thiolase_C_1"/>
    <property type="match status" value="1"/>
</dbReference>
<evidence type="ECO:0000259" key="10">
    <source>
        <dbReference type="Pfam" id="PF22691"/>
    </source>
</evidence>
<dbReference type="GO" id="GO:0016747">
    <property type="term" value="F:acyltransferase activity, transferring groups other than amino-acyl groups"/>
    <property type="evidence" value="ECO:0007669"/>
    <property type="project" value="InterPro"/>
</dbReference>
<evidence type="ECO:0000313" key="11">
    <source>
        <dbReference type="EMBL" id="ORY38135.1"/>
    </source>
</evidence>
<evidence type="ECO:0000313" key="12">
    <source>
        <dbReference type="Proteomes" id="UP000193642"/>
    </source>
</evidence>
<dbReference type="GO" id="GO:0005777">
    <property type="term" value="C:peroxisome"/>
    <property type="evidence" value="ECO:0007669"/>
    <property type="project" value="UniProtKB-SubCell"/>
</dbReference>
<feature type="domain" description="Thiolase N-terminal" evidence="9">
    <location>
        <begin position="7"/>
        <end position="105"/>
    </location>
</feature>
<dbReference type="STRING" id="329046.A0A1Y2BVL1"/>
<gene>
    <name evidence="11" type="ORF">BCR33DRAFT_854121</name>
</gene>
<evidence type="ECO:0000259" key="9">
    <source>
        <dbReference type="Pfam" id="PF00108"/>
    </source>
</evidence>
<evidence type="ECO:0000256" key="2">
    <source>
        <dbReference type="ARBA" id="ARBA00012352"/>
    </source>
</evidence>
<dbReference type="OrthoDB" id="542135at2759"/>
<evidence type="ECO:0000256" key="1">
    <source>
        <dbReference type="ARBA" id="ARBA00004275"/>
    </source>
</evidence>
<name>A0A1Y2BVL1_9FUNG</name>
<dbReference type="InterPro" id="IPR020616">
    <property type="entry name" value="Thiolase_N"/>
</dbReference>
<dbReference type="AlphaFoldDB" id="A0A1Y2BVL1"/>
<evidence type="ECO:0000256" key="5">
    <source>
        <dbReference type="ARBA" id="ARBA00023055"/>
    </source>
</evidence>
<keyword evidence="3" id="KW-0813">Transport</keyword>
<comment type="subcellular location">
    <subcellularLocation>
        <location evidence="1">Peroxisome</location>
    </subcellularLocation>
</comment>
<dbReference type="InterPro" id="IPR002155">
    <property type="entry name" value="Thiolase"/>
</dbReference>
<sequence>MAANKTFVIGVGMTHFDKPGRKADVDYPDYVLEAATKALLDANISYDAVQFAAVGYINADSTAGQRGLYQLGLTQIPIVNVNNNCSTGSAALFLARNAVLSGQAERNPLDWALQTMNDVRPVVPEAPFTPQIFGNAALEYGETNKNKRSDVDEAMHLIASKSHTQSTLNPYAQFNQPATVEQVKKARKVFEPMTLLHCSPTSDGAACAIIASEAFVKKHNLGPQAIEITAQVMATDSTLAFDPKQETKSCLEIAGADMTRAAARKIYAQAESLHAISKSASSMTASLETNSLHMTLLEGSSTAAQYNKIPVNTSGGLISKGHPLGATGLAQCAELTWQLRGWCDARQVANATRALQHNVGLGGAVVISLYTKVAGIQQFGNGWKDPRERFGYNPAVSCRGITEADVRKVISKKGSLIGLPAGLHQAAKEKLKVVHGSGTAKL</sequence>
<dbReference type="EMBL" id="MCGO01000045">
    <property type="protein sequence ID" value="ORY38135.1"/>
    <property type="molecule type" value="Genomic_DNA"/>
</dbReference>
<dbReference type="Proteomes" id="UP000193642">
    <property type="component" value="Unassembled WGS sequence"/>
</dbReference>
<dbReference type="PROSITE" id="PS00098">
    <property type="entry name" value="THIOLASE_1"/>
    <property type="match status" value="1"/>
</dbReference>
<dbReference type="PANTHER" id="PTHR42870:SF1">
    <property type="entry name" value="NON-SPECIFIC LIPID-TRANSFER PROTEIN-LIKE 2"/>
    <property type="match status" value="1"/>
</dbReference>
<reference evidence="11 12" key="1">
    <citation type="submission" date="2016-07" db="EMBL/GenBank/DDBJ databases">
        <title>Pervasive Adenine N6-methylation of Active Genes in Fungi.</title>
        <authorList>
            <consortium name="DOE Joint Genome Institute"/>
            <person name="Mondo S.J."/>
            <person name="Dannebaum R.O."/>
            <person name="Kuo R.C."/>
            <person name="Labutti K."/>
            <person name="Haridas S."/>
            <person name="Kuo A."/>
            <person name="Salamov A."/>
            <person name="Ahrendt S.R."/>
            <person name="Lipzen A."/>
            <person name="Sullivan W."/>
            <person name="Andreopoulos W.B."/>
            <person name="Clum A."/>
            <person name="Lindquist E."/>
            <person name="Daum C."/>
            <person name="Ramamoorthy G.K."/>
            <person name="Gryganskyi A."/>
            <person name="Culley D."/>
            <person name="Magnuson J.K."/>
            <person name="James T.Y."/>
            <person name="O'Malley M.A."/>
            <person name="Stajich J.E."/>
            <person name="Spatafora J.W."/>
            <person name="Visel A."/>
            <person name="Grigoriev I.V."/>
        </authorList>
    </citation>
    <scope>NUCLEOTIDE SEQUENCE [LARGE SCALE GENOMIC DNA]</scope>
    <source>
        <strain evidence="11 12">JEL800</strain>
    </source>
</reference>
<accession>A0A1Y2BVL1</accession>
<dbReference type="InterPro" id="IPR020615">
    <property type="entry name" value="Thiolase_acyl_enz_int_AS"/>
</dbReference>
<feature type="domain" description="Thiolase C-terminal" evidence="10">
    <location>
        <begin position="306"/>
        <end position="361"/>
    </location>
</feature>
<evidence type="ECO:0000256" key="8">
    <source>
        <dbReference type="ARBA" id="ARBA00032316"/>
    </source>
</evidence>
<dbReference type="GO" id="GO:0006869">
    <property type="term" value="P:lipid transport"/>
    <property type="evidence" value="ECO:0007669"/>
    <property type="project" value="UniProtKB-KW"/>
</dbReference>
<dbReference type="Pfam" id="PF00108">
    <property type="entry name" value="Thiolase_N"/>
    <property type="match status" value="1"/>
</dbReference>
<keyword evidence="5" id="KW-0445">Lipid transport</keyword>